<comment type="cofactor">
    <cofactor evidence="1">
        <name>Ca(2+)</name>
        <dbReference type="ChEBI" id="CHEBI:29108"/>
    </cofactor>
</comment>
<keyword evidence="3" id="KW-0575">Peroxidase</keyword>
<dbReference type="Gene3D" id="1.10.640.10">
    <property type="entry name" value="Haem peroxidase domain superfamily, animal type"/>
    <property type="match status" value="1"/>
</dbReference>
<keyword evidence="6" id="KW-0925">Oxylipin biosynthesis</keyword>
<dbReference type="Proteomes" id="UP001043456">
    <property type="component" value="Unassembled WGS sequence"/>
</dbReference>
<dbReference type="GO" id="GO:0006952">
    <property type="term" value="P:defense response"/>
    <property type="evidence" value="ECO:0007669"/>
    <property type="project" value="UniProtKB-KW"/>
</dbReference>
<evidence type="ECO:0000256" key="7">
    <source>
        <dbReference type="ARBA" id="ARBA00022821"/>
    </source>
</evidence>
<evidence type="ECO:0000256" key="2">
    <source>
        <dbReference type="ARBA" id="ARBA00022516"/>
    </source>
</evidence>
<dbReference type="SUPFAM" id="SSF48113">
    <property type="entry name" value="Heme-dependent peroxidases"/>
    <property type="match status" value="1"/>
</dbReference>
<dbReference type="InterPro" id="IPR019791">
    <property type="entry name" value="Haem_peroxidase_animal"/>
</dbReference>
<dbReference type="PROSITE" id="PS50292">
    <property type="entry name" value="PEROXIDASE_3"/>
    <property type="match status" value="1"/>
</dbReference>
<dbReference type="GeneID" id="67000545"/>
<keyword evidence="15" id="KW-1185">Reference proteome</keyword>
<dbReference type="InterPro" id="IPR037120">
    <property type="entry name" value="Haem_peroxidase_sf_animal"/>
</dbReference>
<dbReference type="PANTHER" id="PTHR11903:SF11">
    <property type="entry name" value="ALPHA-DIOXYGENASE 1"/>
    <property type="match status" value="1"/>
</dbReference>
<keyword evidence="4" id="KW-0349">Heme</keyword>
<dbReference type="CDD" id="cd09818">
    <property type="entry name" value="PIOX_like"/>
    <property type="match status" value="1"/>
</dbReference>
<keyword evidence="7" id="KW-0611">Plant defense</keyword>
<evidence type="ECO:0000256" key="12">
    <source>
        <dbReference type="ARBA" id="ARBA00023098"/>
    </source>
</evidence>
<evidence type="ECO:0000256" key="11">
    <source>
        <dbReference type="ARBA" id="ARBA00023004"/>
    </source>
</evidence>
<organism evidence="14 15">
    <name type="scientific">Aspergillus pseudoviridinutans</name>
    <dbReference type="NCBI Taxonomy" id="1517512"/>
    <lineage>
        <taxon>Eukaryota</taxon>
        <taxon>Fungi</taxon>
        <taxon>Dikarya</taxon>
        <taxon>Ascomycota</taxon>
        <taxon>Pezizomycotina</taxon>
        <taxon>Eurotiomycetes</taxon>
        <taxon>Eurotiomycetidae</taxon>
        <taxon>Eurotiales</taxon>
        <taxon>Aspergillaceae</taxon>
        <taxon>Aspergillus</taxon>
        <taxon>Aspergillus subgen. Fumigati</taxon>
    </lineage>
</organism>
<evidence type="ECO:0000256" key="1">
    <source>
        <dbReference type="ARBA" id="ARBA00001913"/>
    </source>
</evidence>
<evidence type="ECO:0000256" key="9">
    <source>
        <dbReference type="ARBA" id="ARBA00022964"/>
    </source>
</evidence>
<evidence type="ECO:0000256" key="6">
    <source>
        <dbReference type="ARBA" id="ARBA00022767"/>
    </source>
</evidence>
<dbReference type="InterPro" id="IPR010255">
    <property type="entry name" value="Haem_peroxidase_sf"/>
</dbReference>
<keyword evidence="11" id="KW-0408">Iron</keyword>
<name>A0A9P3BNN7_9EURO</name>
<reference evidence="14 15" key="1">
    <citation type="submission" date="2018-10" db="EMBL/GenBank/DDBJ databases">
        <title>Pan-genome distribution and transcriptional activeness of fungal secondary metabolism genes in Aspergillus section Fumigati.</title>
        <authorList>
            <person name="Takahashi H."/>
            <person name="Umemura M."/>
            <person name="Ninomiya A."/>
            <person name="Kusuya Y."/>
            <person name="Urayama S."/>
            <person name="Shimizu M."/>
            <person name="Watanabe A."/>
            <person name="Kamei K."/>
            <person name="Yaguchi T."/>
            <person name="Hagiwara D."/>
        </authorList>
    </citation>
    <scope>NUCLEOTIDE SEQUENCE [LARGE SCALE GENOMIC DNA]</scope>
    <source>
        <strain evidence="14 15">IFM 55266</strain>
    </source>
</reference>
<proteinExistence type="predicted"/>
<keyword evidence="12" id="KW-0443">Lipid metabolism</keyword>
<evidence type="ECO:0000256" key="4">
    <source>
        <dbReference type="ARBA" id="ARBA00022617"/>
    </source>
</evidence>
<keyword evidence="10" id="KW-0560">Oxidoreductase</keyword>
<keyword evidence="5" id="KW-0479">Metal-binding</keyword>
<dbReference type="PANTHER" id="PTHR11903">
    <property type="entry name" value="PROSTAGLANDIN G/H SYNTHASE"/>
    <property type="match status" value="1"/>
</dbReference>
<dbReference type="OrthoDB" id="823504at2759"/>
<dbReference type="AlphaFoldDB" id="A0A9P3BNN7"/>
<keyword evidence="8" id="KW-0276">Fatty acid metabolism</keyword>
<dbReference type="EMBL" id="BHVY01000010">
    <property type="protein sequence ID" value="GIJ92655.1"/>
    <property type="molecule type" value="Genomic_DNA"/>
</dbReference>
<dbReference type="GO" id="GO:0006633">
    <property type="term" value="P:fatty acid biosynthetic process"/>
    <property type="evidence" value="ECO:0007669"/>
    <property type="project" value="UniProtKB-KW"/>
</dbReference>
<accession>A0A9P3BNN7</accession>
<evidence type="ECO:0000256" key="8">
    <source>
        <dbReference type="ARBA" id="ARBA00022832"/>
    </source>
</evidence>
<dbReference type="GO" id="GO:0004601">
    <property type="term" value="F:peroxidase activity"/>
    <property type="evidence" value="ECO:0007669"/>
    <property type="project" value="UniProtKB-KW"/>
</dbReference>
<keyword evidence="2" id="KW-0444">Lipid biosynthesis</keyword>
<gene>
    <name evidence="14" type="ORF">Asppvi_001933</name>
</gene>
<evidence type="ECO:0000256" key="5">
    <source>
        <dbReference type="ARBA" id="ARBA00022723"/>
    </source>
</evidence>
<dbReference type="Pfam" id="PF03098">
    <property type="entry name" value="An_peroxidase"/>
    <property type="match status" value="1"/>
</dbReference>
<dbReference type="GO" id="GO:0006979">
    <property type="term" value="P:response to oxidative stress"/>
    <property type="evidence" value="ECO:0007669"/>
    <property type="project" value="InterPro"/>
</dbReference>
<dbReference type="GO" id="GO:0031408">
    <property type="term" value="P:oxylipin biosynthetic process"/>
    <property type="evidence" value="ECO:0007669"/>
    <property type="project" value="UniProtKB-KW"/>
</dbReference>
<comment type="caution">
    <text evidence="14">The sequence shown here is derived from an EMBL/GenBank/DDBJ whole genome shotgun (WGS) entry which is preliminary data.</text>
</comment>
<evidence type="ECO:0000256" key="10">
    <source>
        <dbReference type="ARBA" id="ARBA00023002"/>
    </source>
</evidence>
<keyword evidence="13" id="KW-0275">Fatty acid biosynthesis</keyword>
<dbReference type="GO" id="GO:0016702">
    <property type="term" value="F:oxidoreductase activity, acting on single donors with incorporation of molecular oxygen, incorporation of two atoms of oxygen"/>
    <property type="evidence" value="ECO:0007669"/>
    <property type="project" value="TreeGrafter"/>
</dbReference>
<evidence type="ECO:0000313" key="14">
    <source>
        <dbReference type="EMBL" id="GIJ92655.1"/>
    </source>
</evidence>
<evidence type="ECO:0000313" key="15">
    <source>
        <dbReference type="Proteomes" id="UP001043456"/>
    </source>
</evidence>
<keyword evidence="9" id="KW-0223">Dioxygenase</keyword>
<evidence type="ECO:0008006" key="16">
    <source>
        <dbReference type="Google" id="ProtNLM"/>
    </source>
</evidence>
<dbReference type="GO" id="GO:0046872">
    <property type="term" value="F:metal ion binding"/>
    <property type="evidence" value="ECO:0007669"/>
    <property type="project" value="UniProtKB-KW"/>
</dbReference>
<protein>
    <recommendedName>
        <fullName evidence="16">Heme peroxidase</fullName>
    </recommendedName>
</protein>
<dbReference type="RefSeq" id="XP_043163401.1">
    <property type="nucleotide sequence ID" value="XM_043307466.1"/>
</dbReference>
<evidence type="ECO:0000256" key="3">
    <source>
        <dbReference type="ARBA" id="ARBA00022559"/>
    </source>
</evidence>
<dbReference type="GO" id="GO:0020037">
    <property type="term" value="F:heme binding"/>
    <property type="evidence" value="ECO:0007669"/>
    <property type="project" value="InterPro"/>
</dbReference>
<dbReference type="InterPro" id="IPR050783">
    <property type="entry name" value="Oxylipin_biosynth_metab"/>
</dbReference>
<dbReference type="InterPro" id="IPR034815">
    <property type="entry name" value="A_dioxygenase"/>
</dbReference>
<evidence type="ECO:0000256" key="13">
    <source>
        <dbReference type="ARBA" id="ARBA00023160"/>
    </source>
</evidence>
<sequence length="616" mass="70395">MESPSFQPTFLQRFFIKIFHFINRYVPWHRLPGFLGALNLDFLRIELRAYNLHDGYSSGYAQGNTVDHPLEDERFINARNSDGKFNSVELPLMGCSGMRFGRNFPRKYTQKPNKDELWTPNPRLVSERFMARTPRGFIPATSLNLLAAAWIQFQIHDWFQHESSEEIHNIPLPSGDTWPHGRMILQRTKPDETLDESDIQCPGYKNQNTAWWDASQIYGSSEATTQSLRTKDQNGKLSLSQNGTVTFLPRDNTGNPQTGFNDNWWTGMEMLHTLFAMEHNAICDMLRTAYPDWTGDQIFDKARLVNCALMAKIHTVEWTPAILAHPALEIGMNANWWGIAGETLWKMVGRISKTSETISGIPGSGVNHFGVPYSLTEEFVSVYRMHPLIPDEIAFFSATDGRHKSTIPIVDTIFSGAKRPFDQGISFADSFYSFGINYPGAITNNNYPDFMRNLSTPDGQHRDLGTADILRDRERGVPRYNQFRRLLRMSPPETFEELTGGNKELAQELREVYGDIELVDTLVGSHSEPVPKGFGFSDTAFRIFILMASRRLKSDRFIAGQWDTNTYTKEGFHWLQNTGMKDVLLRHFPELEVHLRNSKNVFAPWEKLPESVGCKG</sequence>